<dbReference type="PRINTS" id="PR00081">
    <property type="entry name" value="GDHRDH"/>
</dbReference>
<dbReference type="SUPFAM" id="SSF51735">
    <property type="entry name" value="NAD(P)-binding Rossmann-fold domains"/>
    <property type="match status" value="1"/>
</dbReference>
<evidence type="ECO:0008006" key="4">
    <source>
        <dbReference type="Google" id="ProtNLM"/>
    </source>
</evidence>
<gene>
    <name evidence="2" type="ORF">SLS62_008977</name>
</gene>
<evidence type="ECO:0000256" key="1">
    <source>
        <dbReference type="ARBA" id="ARBA00006484"/>
    </source>
</evidence>
<organism evidence="2 3">
    <name type="scientific">Diatrype stigma</name>
    <dbReference type="NCBI Taxonomy" id="117547"/>
    <lineage>
        <taxon>Eukaryota</taxon>
        <taxon>Fungi</taxon>
        <taxon>Dikarya</taxon>
        <taxon>Ascomycota</taxon>
        <taxon>Pezizomycotina</taxon>
        <taxon>Sordariomycetes</taxon>
        <taxon>Xylariomycetidae</taxon>
        <taxon>Xylariales</taxon>
        <taxon>Diatrypaceae</taxon>
        <taxon>Diatrype</taxon>
    </lineage>
</organism>
<dbReference type="GO" id="GO:0016491">
    <property type="term" value="F:oxidoreductase activity"/>
    <property type="evidence" value="ECO:0007669"/>
    <property type="project" value="TreeGrafter"/>
</dbReference>
<dbReference type="EMBL" id="JAKJXP020000089">
    <property type="protein sequence ID" value="KAK7747651.1"/>
    <property type="molecule type" value="Genomic_DNA"/>
</dbReference>
<reference evidence="2 3" key="1">
    <citation type="submission" date="2024-02" db="EMBL/GenBank/DDBJ databases">
        <title>De novo assembly and annotation of 12 fungi associated with fruit tree decline syndrome in Ontario, Canada.</title>
        <authorList>
            <person name="Sulman M."/>
            <person name="Ellouze W."/>
            <person name="Ilyukhin E."/>
        </authorList>
    </citation>
    <scope>NUCLEOTIDE SEQUENCE [LARGE SCALE GENOMIC DNA]</scope>
    <source>
        <strain evidence="2 3">M11/M66-122</strain>
    </source>
</reference>
<dbReference type="InterPro" id="IPR002347">
    <property type="entry name" value="SDR_fam"/>
</dbReference>
<dbReference type="Gene3D" id="3.40.50.720">
    <property type="entry name" value="NAD(P)-binding Rossmann-like Domain"/>
    <property type="match status" value="1"/>
</dbReference>
<name>A0AAN9YKP0_9PEZI</name>
<comment type="caution">
    <text evidence="2">The sequence shown here is derived from an EMBL/GenBank/DDBJ whole genome shotgun (WGS) entry which is preliminary data.</text>
</comment>
<keyword evidence="3" id="KW-1185">Reference proteome</keyword>
<proteinExistence type="inferred from homology"/>
<comment type="similarity">
    <text evidence="1">Belongs to the short-chain dehydrogenases/reductases (SDR) family.</text>
</comment>
<dbReference type="GO" id="GO:0019748">
    <property type="term" value="P:secondary metabolic process"/>
    <property type="evidence" value="ECO:0007669"/>
    <property type="project" value="TreeGrafter"/>
</dbReference>
<dbReference type="InterPro" id="IPR051468">
    <property type="entry name" value="Fungal_SecMetab_SDRs"/>
</dbReference>
<dbReference type="PANTHER" id="PTHR43544:SF32">
    <property type="entry name" value="CHAIN DEHYDROGENASE, PUTATIVE (AFU_ORTHOLOGUE AFUA_5G01530)-RELATED"/>
    <property type="match status" value="1"/>
</dbReference>
<dbReference type="GO" id="GO:0005737">
    <property type="term" value="C:cytoplasm"/>
    <property type="evidence" value="ECO:0007669"/>
    <property type="project" value="TreeGrafter"/>
</dbReference>
<accession>A0AAN9YKP0</accession>
<sequence length="251" mass="27351">MTDKKIVLITGGNTGIGYQTVKAFLHSGQAYLVLMGSRSLEKAHAAIEQLKTEVPQTSSSIEAVQIDVSSDESIQKAFETDQEEKAGKLTMREAWNKTFDVNVPGSYMVTYVFMPLLLKSADPRLLFITSGLSSLTRTRDQFYPPQSPHPAGWPKQFSAAGDHTSYRSVKAALNMMMINLRFQLSADGVKTWSIAPGFLATNLGGVGKDLLQKFGAGDPSIGGNFIRDVVEGKRDADEGRVVCNDGSVQPW</sequence>
<dbReference type="PANTHER" id="PTHR43544">
    <property type="entry name" value="SHORT-CHAIN DEHYDROGENASE/REDUCTASE"/>
    <property type="match status" value="1"/>
</dbReference>
<evidence type="ECO:0000313" key="2">
    <source>
        <dbReference type="EMBL" id="KAK7747651.1"/>
    </source>
</evidence>
<dbReference type="InterPro" id="IPR036291">
    <property type="entry name" value="NAD(P)-bd_dom_sf"/>
</dbReference>
<dbReference type="AlphaFoldDB" id="A0AAN9YKP0"/>
<dbReference type="Proteomes" id="UP001320420">
    <property type="component" value="Unassembled WGS sequence"/>
</dbReference>
<evidence type="ECO:0000313" key="3">
    <source>
        <dbReference type="Proteomes" id="UP001320420"/>
    </source>
</evidence>
<dbReference type="Pfam" id="PF00106">
    <property type="entry name" value="adh_short"/>
    <property type="match status" value="1"/>
</dbReference>
<protein>
    <recommendedName>
        <fullName evidence="4">Short chain dehydrogenase</fullName>
    </recommendedName>
</protein>